<organism evidence="1 2">
    <name type="scientific">Flavobacterium endophyticum</name>
    <dbReference type="NCBI Taxonomy" id="1540163"/>
    <lineage>
        <taxon>Bacteria</taxon>
        <taxon>Pseudomonadati</taxon>
        <taxon>Bacteroidota</taxon>
        <taxon>Flavobacteriia</taxon>
        <taxon>Flavobacteriales</taxon>
        <taxon>Flavobacteriaceae</taxon>
        <taxon>Flavobacterium</taxon>
    </lineage>
</organism>
<reference evidence="1 2" key="1">
    <citation type="submission" date="2018-10" db="EMBL/GenBank/DDBJ databases">
        <title>Genomic Encyclopedia of Archaeal and Bacterial Type Strains, Phase II (KMG-II): from individual species to whole genera.</title>
        <authorList>
            <person name="Goeker M."/>
        </authorList>
    </citation>
    <scope>NUCLEOTIDE SEQUENCE [LARGE SCALE GENOMIC DNA]</scope>
    <source>
        <strain evidence="1 2">DSM 29537</strain>
    </source>
</reference>
<dbReference type="AlphaFoldDB" id="A0A495MJA0"/>
<proteinExistence type="predicted"/>
<evidence type="ECO:0000313" key="1">
    <source>
        <dbReference type="EMBL" id="RKS26057.1"/>
    </source>
</evidence>
<keyword evidence="2" id="KW-1185">Reference proteome</keyword>
<evidence type="ECO:0000313" key="2">
    <source>
        <dbReference type="Proteomes" id="UP000277579"/>
    </source>
</evidence>
<accession>A0A495MJA0</accession>
<dbReference type="Proteomes" id="UP000277579">
    <property type="component" value="Unassembled WGS sequence"/>
</dbReference>
<protein>
    <submittedName>
        <fullName evidence="1">Uncharacterized protein</fullName>
    </submittedName>
</protein>
<comment type="caution">
    <text evidence="1">The sequence shown here is derived from an EMBL/GenBank/DDBJ whole genome shotgun (WGS) entry which is preliminary data.</text>
</comment>
<gene>
    <name evidence="1" type="ORF">CLV94_1109</name>
</gene>
<name>A0A495MJA0_9FLAO</name>
<sequence length="234" mass="26108">MASQSQASFAARLSKGKKLYQLLNSFPGYAPDVPEFAPQTFKAMLEAMTVAQAQHTEAHHSFAEAAKQRRIVFSENPNSLLKTITLINAYIRGKFQKDSQIYADVNSLVKKIRGEKPVRITRDADTEMISRSEKSYGSQAEYLGDLITLATQLGADYTPTNSAIKLAKLKELHAQILQLNDQASVKLAAFKPKVVERQNNFEQLNTTAKRIKDMVKAQYGVDSIEHKLVKGLSF</sequence>
<dbReference type="EMBL" id="RBLC01000001">
    <property type="protein sequence ID" value="RKS26057.1"/>
    <property type="molecule type" value="Genomic_DNA"/>
</dbReference>